<evidence type="ECO:0000256" key="6">
    <source>
        <dbReference type="ARBA" id="ARBA00023157"/>
    </source>
</evidence>
<dbReference type="AlphaFoldDB" id="A0A0N5BZD7"/>
<dbReference type="InterPro" id="IPR024079">
    <property type="entry name" value="MetalloPept_cat_dom_sf"/>
</dbReference>
<evidence type="ECO:0000259" key="9">
    <source>
        <dbReference type="PROSITE" id="PS51864"/>
    </source>
</evidence>
<evidence type="ECO:0000313" key="10">
    <source>
        <dbReference type="Proteomes" id="UP000046392"/>
    </source>
</evidence>
<keyword evidence="10" id="KW-1185">Reference proteome</keyword>
<keyword evidence="6 7" id="KW-1015">Disulfide bond</keyword>
<dbReference type="EC" id="3.4.24.-" evidence="8"/>
<dbReference type="PROSITE" id="PS01186">
    <property type="entry name" value="EGF_2"/>
    <property type="match status" value="1"/>
</dbReference>
<evidence type="ECO:0000256" key="5">
    <source>
        <dbReference type="ARBA" id="ARBA00023049"/>
    </source>
</evidence>
<dbReference type="InterPro" id="IPR000742">
    <property type="entry name" value="EGF"/>
</dbReference>
<accession>A0A0N5BZD7</accession>
<feature type="disulfide bond" evidence="7">
    <location>
        <begin position="69"/>
        <end position="224"/>
    </location>
</feature>
<dbReference type="PROSITE" id="PS00022">
    <property type="entry name" value="EGF_1"/>
    <property type="match status" value="1"/>
</dbReference>
<dbReference type="PANTHER" id="PTHR10127">
    <property type="entry name" value="DISCOIDIN, CUB, EGF, LAMININ , AND ZINC METALLOPROTEASE DOMAIN CONTAINING"/>
    <property type="match status" value="1"/>
</dbReference>
<dbReference type="InterPro" id="IPR006026">
    <property type="entry name" value="Peptidase_Metallo"/>
</dbReference>
<dbReference type="GO" id="GO:0008270">
    <property type="term" value="F:zinc ion binding"/>
    <property type="evidence" value="ECO:0007669"/>
    <property type="project" value="InterPro"/>
</dbReference>
<keyword evidence="8" id="KW-0732">Signal</keyword>
<evidence type="ECO:0000256" key="7">
    <source>
        <dbReference type="PROSITE-ProRule" id="PRU01211"/>
    </source>
</evidence>
<dbReference type="SMART" id="SM00235">
    <property type="entry name" value="ZnMc"/>
    <property type="match status" value="1"/>
</dbReference>
<comment type="cofactor">
    <cofactor evidence="8">
        <name>Zn(2+)</name>
        <dbReference type="ChEBI" id="CHEBI:29105"/>
    </cofactor>
    <text evidence="8">Binds 1 zinc ion per subunit.</text>
</comment>
<dbReference type="PRINTS" id="PR00480">
    <property type="entry name" value="ASTACIN"/>
</dbReference>
<reference evidence="11" key="1">
    <citation type="submission" date="2017-02" db="UniProtKB">
        <authorList>
            <consortium name="WormBaseParasite"/>
        </authorList>
    </citation>
    <scope>IDENTIFICATION</scope>
</reference>
<feature type="domain" description="Peptidase M12A" evidence="9">
    <location>
        <begin position="25"/>
        <end position="225"/>
    </location>
</feature>
<keyword evidence="5 8" id="KW-0482">Metalloprotease</keyword>
<evidence type="ECO:0000256" key="2">
    <source>
        <dbReference type="ARBA" id="ARBA00022723"/>
    </source>
</evidence>
<feature type="chain" id="PRO_5005733460" description="Metalloendopeptidase" evidence="8">
    <location>
        <begin position="19"/>
        <end position="380"/>
    </location>
</feature>
<keyword evidence="1 8" id="KW-0645">Protease</keyword>
<evidence type="ECO:0000313" key="11">
    <source>
        <dbReference type="WBParaSite" id="SPAL_0001112800.1"/>
    </source>
</evidence>
<name>A0A0N5BZD7_STREA</name>
<evidence type="ECO:0000256" key="8">
    <source>
        <dbReference type="RuleBase" id="RU361183"/>
    </source>
</evidence>
<keyword evidence="3 8" id="KW-0378">Hydrolase</keyword>
<dbReference type="InterPro" id="IPR001506">
    <property type="entry name" value="Peptidase_M12A"/>
</dbReference>
<evidence type="ECO:0000256" key="1">
    <source>
        <dbReference type="ARBA" id="ARBA00022670"/>
    </source>
</evidence>
<feature type="signal peptide" evidence="8">
    <location>
        <begin position="1"/>
        <end position="18"/>
    </location>
</feature>
<dbReference type="WBParaSite" id="SPAL_0001112800.1">
    <property type="protein sequence ID" value="SPAL_0001112800.1"/>
    <property type="gene ID" value="SPAL_0001112800"/>
</dbReference>
<dbReference type="Proteomes" id="UP000046392">
    <property type="component" value="Unplaced"/>
</dbReference>
<organism evidence="10 11">
    <name type="scientific">Strongyloides papillosus</name>
    <name type="common">Intestinal threadworm</name>
    <dbReference type="NCBI Taxonomy" id="174720"/>
    <lineage>
        <taxon>Eukaryota</taxon>
        <taxon>Metazoa</taxon>
        <taxon>Ecdysozoa</taxon>
        <taxon>Nematoda</taxon>
        <taxon>Chromadorea</taxon>
        <taxon>Rhabditida</taxon>
        <taxon>Tylenchina</taxon>
        <taxon>Panagrolaimomorpha</taxon>
        <taxon>Strongyloidoidea</taxon>
        <taxon>Strongyloididae</taxon>
        <taxon>Strongyloides</taxon>
    </lineage>
</organism>
<protein>
    <recommendedName>
        <fullName evidence="8">Metalloendopeptidase</fullName>
        <ecNumber evidence="8">3.4.24.-</ecNumber>
    </recommendedName>
</protein>
<sequence length="380" mass="43902">MFLRILLCLLGLSVVSQSEDDIFSERDKRSIEVRRSVKFSNPVRFYINNRKLNKLLIKKALVYLNNHTCLKFKEYTKELPSDGINFLLKDELAVFNDRYKEKLSFVHLTEKCSEELGCIKHMIGRAFGLQLETSRHDRDKYVTINWDRIDEKFKSLYQKEKGRNTRIFNTAFDYGSIMMPEISFGSKNGRNAYEVLKSPAYIHMVGQREEFSHNDLKKINDVYCKGLCARKFKGCKHGGYFSSDCGVCNCPPGYAGKTCTKIAKSVGYCGRKKRLFATESKRRLVLKGRKKCVIAIDTRAGRNVALVVEKVETEKLLPCVQNKGLEIKYRYDKGATGLVLCGSYRNISIPPTFSRTLLIYHGLENNHEVRISYREVKRRK</sequence>
<dbReference type="PANTHER" id="PTHR10127:SF780">
    <property type="entry name" value="METALLOENDOPEPTIDASE"/>
    <property type="match status" value="1"/>
</dbReference>
<dbReference type="Pfam" id="PF01400">
    <property type="entry name" value="Astacin"/>
    <property type="match status" value="1"/>
</dbReference>
<dbReference type="Gene3D" id="3.40.390.10">
    <property type="entry name" value="Collagenase (Catalytic Domain)"/>
    <property type="match status" value="1"/>
</dbReference>
<keyword evidence="2 8" id="KW-0479">Metal-binding</keyword>
<proteinExistence type="predicted"/>
<keyword evidence="4 8" id="KW-0862">Zinc</keyword>
<evidence type="ECO:0000256" key="3">
    <source>
        <dbReference type="ARBA" id="ARBA00022801"/>
    </source>
</evidence>
<evidence type="ECO:0000256" key="4">
    <source>
        <dbReference type="ARBA" id="ARBA00022833"/>
    </source>
</evidence>
<dbReference type="GO" id="GO:0004222">
    <property type="term" value="F:metalloendopeptidase activity"/>
    <property type="evidence" value="ECO:0007669"/>
    <property type="project" value="UniProtKB-UniRule"/>
</dbReference>
<dbReference type="STRING" id="174720.A0A0N5BZD7"/>
<dbReference type="SUPFAM" id="SSF55486">
    <property type="entry name" value="Metalloproteases ('zincins'), catalytic domain"/>
    <property type="match status" value="1"/>
</dbReference>
<dbReference type="PROSITE" id="PS51864">
    <property type="entry name" value="ASTACIN"/>
    <property type="match status" value="1"/>
</dbReference>
<dbReference type="GO" id="GO:0006508">
    <property type="term" value="P:proteolysis"/>
    <property type="evidence" value="ECO:0007669"/>
    <property type="project" value="UniProtKB-KW"/>
</dbReference>
<comment type="caution">
    <text evidence="7">Lacks conserved residue(s) required for the propagation of feature annotation.</text>
</comment>